<dbReference type="OrthoDB" id="9815890at2"/>
<proteinExistence type="predicted"/>
<dbReference type="Gene3D" id="3.40.250.10">
    <property type="entry name" value="Rhodanese-like domain"/>
    <property type="match status" value="1"/>
</dbReference>
<reference evidence="1 2" key="1">
    <citation type="journal article" date="2016" name="Microb. Cell Fact.">
        <title>Dissection of exopolysaccharide biosynthesis in Kozakia baliensis.</title>
        <authorList>
            <person name="Brandt J.U."/>
            <person name="Jakob F."/>
            <person name="Behr J."/>
            <person name="Geissler A.J."/>
            <person name="Vogel R.F."/>
        </authorList>
    </citation>
    <scope>NUCLEOTIDE SEQUENCE [LARGE SCALE GENOMIC DNA]</scope>
    <source>
        <strain evidence="1 2">DSM 14400</strain>
    </source>
</reference>
<name>A0A1D8UVC2_9PROT</name>
<dbReference type="PANTHER" id="PTHR47377">
    <property type="entry name" value="RHODANESE-LIKE DOMAIN-CONTAINING PROTEIN 4, CHLOROPLASTIC"/>
    <property type="match status" value="1"/>
</dbReference>
<dbReference type="EMBL" id="CP014674">
    <property type="protein sequence ID" value="AOX17594.1"/>
    <property type="molecule type" value="Genomic_DNA"/>
</dbReference>
<dbReference type="KEGG" id="kba:A0U89_11055"/>
<dbReference type="SUPFAM" id="SSF52821">
    <property type="entry name" value="Rhodanese/Cell cycle control phosphatase"/>
    <property type="match status" value="1"/>
</dbReference>
<sequence length="133" mass="14438">MVGSISARKAWEALERDPSAVLIDVRTPPEWASVGLPDLSTLGRHTLAITWDPYSANIFAKTLREAVPDQKTPIYFLCRSGARSQATAELAEDLGYETSINIVEGYEGPPDSTGARGHVCGWQKEGLPTRKPG</sequence>
<dbReference type="InterPro" id="IPR036873">
    <property type="entry name" value="Rhodanese-like_dom_sf"/>
</dbReference>
<dbReference type="Pfam" id="PF00581">
    <property type="entry name" value="Rhodanese"/>
    <property type="match status" value="1"/>
</dbReference>
<dbReference type="PANTHER" id="PTHR47377:SF1">
    <property type="entry name" value="RHODANESE-LIKE DOMAIN-CONTAINING PROTEIN 4, CHLOROPLASTIC"/>
    <property type="match status" value="1"/>
</dbReference>
<dbReference type="STRING" id="153496.A0U89_11055"/>
<dbReference type="InterPro" id="IPR044240">
    <property type="entry name" value="STR4-like"/>
</dbReference>
<dbReference type="AlphaFoldDB" id="A0A1D8UVC2"/>
<gene>
    <name evidence="1" type="ORF">A0U89_11055</name>
</gene>
<evidence type="ECO:0000313" key="2">
    <source>
        <dbReference type="Proteomes" id="UP000179145"/>
    </source>
</evidence>
<keyword evidence="2" id="KW-1185">Reference proteome</keyword>
<dbReference type="RefSeq" id="WP_070403168.1">
    <property type="nucleotide sequence ID" value="NZ_BJVW01000001.1"/>
</dbReference>
<dbReference type="PROSITE" id="PS50206">
    <property type="entry name" value="RHODANESE_3"/>
    <property type="match status" value="1"/>
</dbReference>
<organism evidence="1 2">
    <name type="scientific">Kozakia baliensis</name>
    <dbReference type="NCBI Taxonomy" id="153496"/>
    <lineage>
        <taxon>Bacteria</taxon>
        <taxon>Pseudomonadati</taxon>
        <taxon>Pseudomonadota</taxon>
        <taxon>Alphaproteobacteria</taxon>
        <taxon>Acetobacterales</taxon>
        <taxon>Acetobacteraceae</taxon>
        <taxon>Kozakia</taxon>
    </lineage>
</organism>
<dbReference type="Proteomes" id="UP000179145">
    <property type="component" value="Chromosome"/>
</dbReference>
<dbReference type="InterPro" id="IPR001763">
    <property type="entry name" value="Rhodanese-like_dom"/>
</dbReference>
<evidence type="ECO:0000313" key="1">
    <source>
        <dbReference type="EMBL" id="AOX17594.1"/>
    </source>
</evidence>
<accession>A0A1D8UVC2</accession>
<dbReference type="eggNOG" id="COG0607">
    <property type="taxonomic scope" value="Bacteria"/>
</dbReference>
<protein>
    <submittedName>
        <fullName evidence="1">Uncharacterized protein</fullName>
    </submittedName>
</protein>
<dbReference type="SMART" id="SM00450">
    <property type="entry name" value="RHOD"/>
    <property type="match status" value="1"/>
</dbReference>